<dbReference type="AlphaFoldDB" id="A0A432MMT9"/>
<reference evidence="3 4" key="2">
    <citation type="submission" date="2019-01" db="EMBL/GenBank/DDBJ databases">
        <title>Tautonia sociabilis, a novel thermotolerant planctomycete of Isosphaeraceae family, isolated from a 4000 m deep subterranean habitat.</title>
        <authorList>
            <person name="Kovaleva O.L."/>
            <person name="Elcheninov A.G."/>
            <person name="Van Heerden E."/>
            <person name="Toshchakov S.V."/>
            <person name="Novikov A."/>
            <person name="Bonch-Osmolovskaya E.A."/>
            <person name="Kublanov I.V."/>
        </authorList>
    </citation>
    <scope>NUCLEOTIDE SEQUENCE [LARGE SCALE GENOMIC DNA]</scope>
    <source>
        <strain evidence="3 4">GM2012</strain>
    </source>
</reference>
<dbReference type="EMBL" id="RYZH01000007">
    <property type="protein sequence ID" value="RUL88764.1"/>
    <property type="molecule type" value="Genomic_DNA"/>
</dbReference>
<feature type="chain" id="PRO_5019155836" evidence="2">
    <location>
        <begin position="25"/>
        <end position="464"/>
    </location>
</feature>
<feature type="signal peptide" evidence="2">
    <location>
        <begin position="1"/>
        <end position="24"/>
    </location>
</feature>
<protein>
    <submittedName>
        <fullName evidence="3">Uncharacterized protein</fullName>
    </submittedName>
</protein>
<dbReference type="OrthoDB" id="280947at2"/>
<evidence type="ECO:0000256" key="2">
    <source>
        <dbReference type="SAM" id="SignalP"/>
    </source>
</evidence>
<accession>A0A432MMT9</accession>
<keyword evidence="4" id="KW-1185">Reference proteome</keyword>
<name>A0A432MMT9_9BACT</name>
<feature type="region of interest" description="Disordered" evidence="1">
    <location>
        <begin position="440"/>
        <end position="464"/>
    </location>
</feature>
<reference evidence="3 4" key="1">
    <citation type="submission" date="2018-12" db="EMBL/GenBank/DDBJ databases">
        <authorList>
            <person name="Toschakov S.V."/>
        </authorList>
    </citation>
    <scope>NUCLEOTIDE SEQUENCE [LARGE SCALE GENOMIC DNA]</scope>
    <source>
        <strain evidence="3 4">GM2012</strain>
    </source>
</reference>
<feature type="compositionally biased region" description="Acidic residues" evidence="1">
    <location>
        <begin position="448"/>
        <end position="464"/>
    </location>
</feature>
<organism evidence="3 4">
    <name type="scientific">Tautonia sociabilis</name>
    <dbReference type="NCBI Taxonomy" id="2080755"/>
    <lineage>
        <taxon>Bacteria</taxon>
        <taxon>Pseudomonadati</taxon>
        <taxon>Planctomycetota</taxon>
        <taxon>Planctomycetia</taxon>
        <taxon>Isosphaerales</taxon>
        <taxon>Isosphaeraceae</taxon>
        <taxon>Tautonia</taxon>
    </lineage>
</organism>
<sequence length="464" mass="50600">MAIRRGLRVLVPGLFLLAFGPRQAASGGAAGPETLAERAEPGSRSLVVVTLEADGRYRPGPGDEDRPIELSVRSSLEYVEQVLAVDPSGAARRSSRRVDSASVTIEGDGGAILPSSIALRPEVVSLVADRGAEGEVVVASPSGPLTRPELELVQLPADPLVLPAFLPPGPVAEGDRWPLPDSVARSISGYDTLSSRTIEATLRSLEDARAQVEFSGRIEGAVLGALGQMDIEGSYQFDRETGRIATLFLRRSERREPGQVEAGLEFQSELTLQRSDAEEDDGHGLVQRVVEELPSRWLLLRYEAPDGRYHLEHDRSWYVFSEDDRQSVLRCVEGGSVLCQANLVVGPTIEPGARPKADRFRDDVRKALGDRFERFIDAGQVAAPPGESRYRLAIAGSQGDEPITWYYYQVADASGRQLVAIFTLRASEVERFGRRDQRMIGSLRWADPDGDGPGPEEPEATPRR</sequence>
<evidence type="ECO:0000256" key="1">
    <source>
        <dbReference type="SAM" id="MobiDB-lite"/>
    </source>
</evidence>
<gene>
    <name evidence="3" type="ORF">TsocGM_05245</name>
</gene>
<evidence type="ECO:0000313" key="4">
    <source>
        <dbReference type="Proteomes" id="UP000280296"/>
    </source>
</evidence>
<dbReference type="RefSeq" id="WP_126724252.1">
    <property type="nucleotide sequence ID" value="NZ_RYZH01000007.1"/>
</dbReference>
<evidence type="ECO:0000313" key="3">
    <source>
        <dbReference type="EMBL" id="RUL88764.1"/>
    </source>
</evidence>
<comment type="caution">
    <text evidence="3">The sequence shown here is derived from an EMBL/GenBank/DDBJ whole genome shotgun (WGS) entry which is preliminary data.</text>
</comment>
<proteinExistence type="predicted"/>
<keyword evidence="2" id="KW-0732">Signal</keyword>
<dbReference type="Proteomes" id="UP000280296">
    <property type="component" value="Unassembled WGS sequence"/>
</dbReference>